<protein>
    <submittedName>
        <fullName evidence="2">Uncharacterized protein</fullName>
    </submittedName>
</protein>
<evidence type="ECO:0000256" key="1">
    <source>
        <dbReference type="SAM" id="MobiDB-lite"/>
    </source>
</evidence>
<dbReference type="Proteomes" id="UP001383192">
    <property type="component" value="Unassembled WGS sequence"/>
</dbReference>
<gene>
    <name evidence="2" type="ORF">VNI00_016408</name>
</gene>
<feature type="region of interest" description="Disordered" evidence="1">
    <location>
        <begin position="1"/>
        <end position="21"/>
    </location>
</feature>
<keyword evidence="3" id="KW-1185">Reference proteome</keyword>
<proteinExistence type="predicted"/>
<evidence type="ECO:0000313" key="3">
    <source>
        <dbReference type="Proteomes" id="UP001383192"/>
    </source>
</evidence>
<comment type="caution">
    <text evidence="2">The sequence shown here is derived from an EMBL/GenBank/DDBJ whole genome shotgun (WGS) entry which is preliminary data.</text>
</comment>
<dbReference type="EMBL" id="JAYKXP010000126">
    <property type="protein sequence ID" value="KAK7024354.1"/>
    <property type="molecule type" value="Genomic_DNA"/>
</dbReference>
<name>A0AAW0BDQ5_9AGAR</name>
<feature type="region of interest" description="Disordered" evidence="1">
    <location>
        <begin position="111"/>
        <end position="147"/>
    </location>
</feature>
<accession>A0AAW0BDQ5</accession>
<sequence length="222" mass="25212">MWKEHKAKKGVRPQKTMPANDSHQFHLNEKQSQLFRLAYDSRVPPDVGQNCALGNTHHLTIDLGIGSLKNFGVFTYVCVCQVNDQNRRGLYISPRLSAERRAALMDLCSKPLQGPERLSTPDHNITTQPLTPPPSSPQQNSTSRVKRKRMVPYVLVPPMPGKRPKVETRRMVTRSQTAFKRTRLANGVEMVESEIGDVIELVEIGEESEMERSRRRKGKMKA</sequence>
<evidence type="ECO:0000313" key="2">
    <source>
        <dbReference type="EMBL" id="KAK7024354.1"/>
    </source>
</evidence>
<organism evidence="2 3">
    <name type="scientific">Paramarasmius palmivorus</name>
    <dbReference type="NCBI Taxonomy" id="297713"/>
    <lineage>
        <taxon>Eukaryota</taxon>
        <taxon>Fungi</taxon>
        <taxon>Dikarya</taxon>
        <taxon>Basidiomycota</taxon>
        <taxon>Agaricomycotina</taxon>
        <taxon>Agaricomycetes</taxon>
        <taxon>Agaricomycetidae</taxon>
        <taxon>Agaricales</taxon>
        <taxon>Marasmiineae</taxon>
        <taxon>Marasmiaceae</taxon>
        <taxon>Paramarasmius</taxon>
    </lineage>
</organism>
<feature type="compositionally biased region" description="Basic residues" evidence="1">
    <location>
        <begin position="1"/>
        <end position="12"/>
    </location>
</feature>
<dbReference type="AlphaFoldDB" id="A0AAW0BDQ5"/>
<reference evidence="2 3" key="1">
    <citation type="submission" date="2024-01" db="EMBL/GenBank/DDBJ databases">
        <title>A draft genome for a cacao thread blight-causing isolate of Paramarasmius palmivorus.</title>
        <authorList>
            <person name="Baruah I.K."/>
            <person name="Bukari Y."/>
            <person name="Amoako-Attah I."/>
            <person name="Meinhardt L.W."/>
            <person name="Bailey B.A."/>
            <person name="Cohen S.P."/>
        </authorList>
    </citation>
    <scope>NUCLEOTIDE SEQUENCE [LARGE SCALE GENOMIC DNA]</scope>
    <source>
        <strain evidence="2 3">GH-12</strain>
    </source>
</reference>